<reference evidence="2" key="1">
    <citation type="journal article" date="2021" name="Proc. Natl. Acad. Sci. U.S.A.">
        <title>Three genomes in the algal genus Volvox reveal the fate of a haploid sex-determining region after a transition to homothallism.</title>
        <authorList>
            <person name="Yamamoto K."/>
            <person name="Hamaji T."/>
            <person name="Kawai-Toyooka H."/>
            <person name="Matsuzaki R."/>
            <person name="Takahashi F."/>
            <person name="Nishimura Y."/>
            <person name="Kawachi M."/>
            <person name="Noguchi H."/>
            <person name="Minakuchi Y."/>
            <person name="Umen J.G."/>
            <person name="Toyoda A."/>
            <person name="Nozaki H."/>
        </authorList>
    </citation>
    <scope>NUCLEOTIDE SEQUENCE</scope>
    <source>
        <strain evidence="2">NIES-3780</strain>
    </source>
</reference>
<evidence type="ECO:0000313" key="2">
    <source>
        <dbReference type="EMBL" id="GIL67535.1"/>
    </source>
</evidence>
<dbReference type="Gene3D" id="3.40.50.300">
    <property type="entry name" value="P-loop containing nucleotide triphosphate hydrolases"/>
    <property type="match status" value="1"/>
</dbReference>
<dbReference type="AlphaFoldDB" id="A0A8J4BUL8"/>
<dbReference type="InterPro" id="IPR027417">
    <property type="entry name" value="P-loop_NTPase"/>
</dbReference>
<organism evidence="2 3">
    <name type="scientific">Volvox africanus</name>
    <dbReference type="NCBI Taxonomy" id="51714"/>
    <lineage>
        <taxon>Eukaryota</taxon>
        <taxon>Viridiplantae</taxon>
        <taxon>Chlorophyta</taxon>
        <taxon>core chlorophytes</taxon>
        <taxon>Chlorophyceae</taxon>
        <taxon>CS clade</taxon>
        <taxon>Chlamydomonadales</taxon>
        <taxon>Volvocaceae</taxon>
        <taxon>Volvox</taxon>
    </lineage>
</organism>
<proteinExistence type="predicted"/>
<protein>
    <submittedName>
        <fullName evidence="2">Uncharacterized protein</fullName>
    </submittedName>
</protein>
<dbReference type="Proteomes" id="UP000747399">
    <property type="component" value="Unassembled WGS sequence"/>
</dbReference>
<accession>A0A8J4BUL8</accession>
<sequence length="196" mass="20585">MLFATHYHGLATEAAVPAQRNTDLPRAASRQGEPPSTSGLGGLVAVAHMASTVTAEGGFEPLHTLHSGPAPDGSCGLQVAALAGLPRQLICRAQEVADAFVMRTEGATAGHHVIDAGRDQEGDSGASALAVQRDALLERVREFRRLNAACKEGGGGSQGWAAPEMDALGHFWWRLRQQSPTGHCNGRRGLHDLQAD</sequence>
<evidence type="ECO:0000313" key="3">
    <source>
        <dbReference type="Proteomes" id="UP000747399"/>
    </source>
</evidence>
<gene>
    <name evidence="2" type="ORF">Vafri_20896</name>
</gene>
<evidence type="ECO:0000256" key="1">
    <source>
        <dbReference type="SAM" id="MobiDB-lite"/>
    </source>
</evidence>
<name>A0A8J4BUL8_9CHLO</name>
<dbReference type="EMBL" id="BNCO01000100">
    <property type="protein sequence ID" value="GIL67535.1"/>
    <property type="molecule type" value="Genomic_DNA"/>
</dbReference>
<keyword evidence="3" id="KW-1185">Reference proteome</keyword>
<comment type="caution">
    <text evidence="2">The sequence shown here is derived from an EMBL/GenBank/DDBJ whole genome shotgun (WGS) entry which is preliminary data.</text>
</comment>
<feature type="region of interest" description="Disordered" evidence="1">
    <location>
        <begin position="14"/>
        <end position="41"/>
    </location>
</feature>